<dbReference type="OrthoDB" id="852227at2"/>
<dbReference type="RefSeq" id="WP_125427219.1">
    <property type="nucleotide sequence ID" value="NZ_RWIS01000002.1"/>
</dbReference>
<reference evidence="1 2" key="1">
    <citation type="submission" date="2018-12" db="EMBL/GenBank/DDBJ databases">
        <authorList>
            <person name="Feng G."/>
            <person name="Zhu H."/>
        </authorList>
    </citation>
    <scope>NUCLEOTIDE SEQUENCE [LARGE SCALE GENOMIC DNA]</scope>
    <source>
        <strain evidence="1 2">9PBR-2</strain>
    </source>
</reference>
<sequence>MDALDLKPLGTLPDANGAVLVELLHNPACKLLYVRWFGNLTGREVVYVARESLKLQENMHFALLLNDKTNATGDWSETLEWLEYEWLPQIMAGGLRAIAYVFSPDMHNQLASLEFFERVRQYLPIQLFHDTPSAWQWIRRQPPPLRATVSEEPAL</sequence>
<protein>
    <recommendedName>
        <fullName evidence="3">STAS/SEC14 domain-containing protein</fullName>
    </recommendedName>
</protein>
<dbReference type="AlphaFoldDB" id="A0A3R9MN70"/>
<dbReference type="EMBL" id="RWIS01000002">
    <property type="protein sequence ID" value="RSK36169.1"/>
    <property type="molecule type" value="Genomic_DNA"/>
</dbReference>
<keyword evidence="2" id="KW-1185">Reference proteome</keyword>
<dbReference type="Proteomes" id="UP000280066">
    <property type="component" value="Unassembled WGS sequence"/>
</dbReference>
<organism evidence="1 2">
    <name type="scientific">Hymenobacter metallilatus</name>
    <dbReference type="NCBI Taxonomy" id="2493666"/>
    <lineage>
        <taxon>Bacteria</taxon>
        <taxon>Pseudomonadati</taxon>
        <taxon>Bacteroidota</taxon>
        <taxon>Cytophagia</taxon>
        <taxon>Cytophagales</taxon>
        <taxon>Hymenobacteraceae</taxon>
        <taxon>Hymenobacter</taxon>
    </lineage>
</organism>
<name>A0A3R9MN70_9BACT</name>
<evidence type="ECO:0008006" key="3">
    <source>
        <dbReference type="Google" id="ProtNLM"/>
    </source>
</evidence>
<accession>A0A3R9MN70</accession>
<gene>
    <name evidence="1" type="ORF">EI290_04600</name>
</gene>
<evidence type="ECO:0000313" key="2">
    <source>
        <dbReference type="Proteomes" id="UP000280066"/>
    </source>
</evidence>
<proteinExistence type="predicted"/>
<evidence type="ECO:0000313" key="1">
    <source>
        <dbReference type="EMBL" id="RSK36169.1"/>
    </source>
</evidence>
<comment type="caution">
    <text evidence="1">The sequence shown here is derived from an EMBL/GenBank/DDBJ whole genome shotgun (WGS) entry which is preliminary data.</text>
</comment>